<dbReference type="PIRSF" id="PIRSF016487">
    <property type="entry name" value="CYTH_UCP016487"/>
    <property type="match status" value="1"/>
</dbReference>
<feature type="domain" description="CYTH" evidence="2">
    <location>
        <begin position="2"/>
        <end position="162"/>
    </location>
</feature>
<reference evidence="3 4" key="1">
    <citation type="submission" date="2019-05" db="EMBL/GenBank/DDBJ databases">
        <title>Thiomicrorhabdus sediminis sp. nov, a novel sulfur-oxidizing bacterium isolated from coastal sediment.</title>
        <authorList>
            <person name="Liu X."/>
        </authorList>
    </citation>
    <scope>NUCLEOTIDE SEQUENCE [LARGE SCALE GENOMIC DNA]</scope>
    <source>
        <strain evidence="3 4">G1</strain>
    </source>
</reference>
<sequence>MAREIERKFLLKNDDWKALAHQKTHFAQGYLNDISDAIGNNDDNRICAKSSVRVRIEGEQANMNIKSLEIGLSRDEYEYPIPLADAEKMLKTLAVGPVIEKYRYLVKFAEHTWEIDEFLGDNQGLVVAEVEMQSEDESIELPNWLAREVTEEVRYYNISLSQRPFKVWSEDEKA</sequence>
<dbReference type="PANTHER" id="PTHR40114">
    <property type="entry name" value="SLR0698 PROTEIN"/>
    <property type="match status" value="1"/>
</dbReference>
<accession>A0A4P9K5F6</accession>
<dbReference type="Gene3D" id="2.40.320.10">
    <property type="entry name" value="Hypothetical Protein Pfu-838710-001"/>
    <property type="match status" value="1"/>
</dbReference>
<dbReference type="InterPro" id="IPR012042">
    <property type="entry name" value="NeuTTM/CthTTM-like"/>
</dbReference>
<feature type="active site" description="Proton acceptor" evidence="1">
    <location>
        <position position="30"/>
    </location>
</feature>
<dbReference type="InterPro" id="IPR023577">
    <property type="entry name" value="CYTH_domain"/>
</dbReference>
<dbReference type="SUPFAM" id="SSF55154">
    <property type="entry name" value="CYTH-like phosphatases"/>
    <property type="match status" value="1"/>
</dbReference>
<protein>
    <submittedName>
        <fullName evidence="3">CYTH domain-containing protein</fullName>
    </submittedName>
</protein>
<dbReference type="KEGG" id="thig:FE785_06005"/>
<dbReference type="Proteomes" id="UP000304864">
    <property type="component" value="Chromosome"/>
</dbReference>
<evidence type="ECO:0000259" key="2">
    <source>
        <dbReference type="PROSITE" id="PS51707"/>
    </source>
</evidence>
<dbReference type="PROSITE" id="PS51707">
    <property type="entry name" value="CYTH"/>
    <property type="match status" value="1"/>
</dbReference>
<organism evidence="3 4">
    <name type="scientific">Thiomicrorhabdus sediminis</name>
    <dbReference type="NCBI Taxonomy" id="2580412"/>
    <lineage>
        <taxon>Bacteria</taxon>
        <taxon>Pseudomonadati</taxon>
        <taxon>Pseudomonadota</taxon>
        <taxon>Gammaproteobacteria</taxon>
        <taxon>Thiotrichales</taxon>
        <taxon>Piscirickettsiaceae</taxon>
        <taxon>Thiomicrorhabdus</taxon>
    </lineage>
</organism>
<dbReference type="OrthoDB" id="9805588at2"/>
<dbReference type="PANTHER" id="PTHR40114:SF1">
    <property type="entry name" value="SLR0698 PROTEIN"/>
    <property type="match status" value="1"/>
</dbReference>
<name>A0A4P9K5F6_9GAMM</name>
<evidence type="ECO:0000256" key="1">
    <source>
        <dbReference type="PIRSR" id="PIRSR016487-1"/>
    </source>
</evidence>
<dbReference type="SMART" id="SM01118">
    <property type="entry name" value="CYTH"/>
    <property type="match status" value="1"/>
</dbReference>
<keyword evidence="4" id="KW-1185">Reference proteome</keyword>
<dbReference type="CDD" id="cd07891">
    <property type="entry name" value="CYTH-like_CthTTM-like_1"/>
    <property type="match status" value="1"/>
</dbReference>
<dbReference type="EMBL" id="CP040602">
    <property type="protein sequence ID" value="QCU90212.1"/>
    <property type="molecule type" value="Genomic_DNA"/>
</dbReference>
<dbReference type="AlphaFoldDB" id="A0A4P9K5F6"/>
<evidence type="ECO:0000313" key="4">
    <source>
        <dbReference type="Proteomes" id="UP000304864"/>
    </source>
</evidence>
<dbReference type="InterPro" id="IPR033469">
    <property type="entry name" value="CYTH-like_dom_sf"/>
</dbReference>
<dbReference type="Pfam" id="PF01928">
    <property type="entry name" value="CYTH"/>
    <property type="match status" value="1"/>
</dbReference>
<evidence type="ECO:0000313" key="3">
    <source>
        <dbReference type="EMBL" id="QCU90212.1"/>
    </source>
</evidence>
<gene>
    <name evidence="3" type="ORF">FE785_06005</name>
</gene>
<proteinExistence type="predicted"/>
<dbReference type="RefSeq" id="WP_138564887.1">
    <property type="nucleotide sequence ID" value="NZ_CP040602.1"/>
</dbReference>